<name>A0AAD9J239_9ANNE</name>
<protein>
    <submittedName>
        <fullName evidence="2">Uncharacterized protein</fullName>
    </submittedName>
</protein>
<organism evidence="2 3">
    <name type="scientific">Paralvinella palmiformis</name>
    <dbReference type="NCBI Taxonomy" id="53620"/>
    <lineage>
        <taxon>Eukaryota</taxon>
        <taxon>Metazoa</taxon>
        <taxon>Spiralia</taxon>
        <taxon>Lophotrochozoa</taxon>
        <taxon>Annelida</taxon>
        <taxon>Polychaeta</taxon>
        <taxon>Sedentaria</taxon>
        <taxon>Canalipalpata</taxon>
        <taxon>Terebellida</taxon>
        <taxon>Terebelliformia</taxon>
        <taxon>Alvinellidae</taxon>
        <taxon>Paralvinella</taxon>
    </lineage>
</organism>
<evidence type="ECO:0000313" key="3">
    <source>
        <dbReference type="Proteomes" id="UP001208570"/>
    </source>
</evidence>
<keyword evidence="3" id="KW-1185">Reference proteome</keyword>
<gene>
    <name evidence="2" type="ORF">LSH36_721g02025</name>
</gene>
<sequence>MLGLDTYTHSVVCTTNTKVFILDNKNIERLVHKKNPHTLDKLRQIVQVKLRSRTCMRVGSQIPLYKRLLDKIQGTQAHQRLGATRLRDDEEKPKTIAETIADRDVMVAQLSKLFFQNKTPFIEPSVPGTLYYLTKSAERAKRKSASYMMQARKGITNGRVGESRLYRARSAPRRQPRSRRELERLTLASAVQDTKQSQTGDKSRSKYYMGGVQNRRPISAIQLADVSNHALVKDAHEVNAQISGDQVHLGYNDIVNSDVKEVAKEIKDRQQATNASRSKVICSMLDRQNEKNDITSTICRPKSAPTQTCSNDDEDDEDEIESFDWETSNHALKELEDKLRSFYIKNGAGHGFKKSNANVIELKRFNIQGPDDVPIPGGTVYVRQRTCQFAGGPVSSAAHHQHIRRYIIPKDAYRVAVRCISVMEDNVEEPTRCHTSQPSNVNKPPPTRPLSSAPRTTTTRTINENKGNNRTTSTRIQSAPLKRNSFWT</sequence>
<proteinExistence type="predicted"/>
<comment type="caution">
    <text evidence="2">The sequence shown here is derived from an EMBL/GenBank/DDBJ whole genome shotgun (WGS) entry which is preliminary data.</text>
</comment>
<feature type="compositionally biased region" description="Polar residues" evidence="1">
    <location>
        <begin position="449"/>
        <end position="477"/>
    </location>
</feature>
<evidence type="ECO:0000256" key="1">
    <source>
        <dbReference type="SAM" id="MobiDB-lite"/>
    </source>
</evidence>
<reference evidence="2" key="1">
    <citation type="journal article" date="2023" name="Mol. Biol. Evol.">
        <title>Third-Generation Sequencing Reveals the Adaptive Role of the Epigenome in Three Deep-Sea Polychaetes.</title>
        <authorList>
            <person name="Perez M."/>
            <person name="Aroh O."/>
            <person name="Sun Y."/>
            <person name="Lan Y."/>
            <person name="Juniper S.K."/>
            <person name="Young C.R."/>
            <person name="Angers B."/>
            <person name="Qian P.Y."/>
        </authorList>
    </citation>
    <scope>NUCLEOTIDE SEQUENCE</scope>
    <source>
        <strain evidence="2">P08H-3</strain>
    </source>
</reference>
<feature type="compositionally biased region" description="Polar residues" evidence="1">
    <location>
        <begin position="433"/>
        <end position="442"/>
    </location>
</feature>
<dbReference type="AlphaFoldDB" id="A0AAD9J239"/>
<dbReference type="Proteomes" id="UP001208570">
    <property type="component" value="Unassembled WGS sequence"/>
</dbReference>
<accession>A0AAD9J239</accession>
<dbReference type="EMBL" id="JAODUP010000721">
    <property type="protein sequence ID" value="KAK2144903.1"/>
    <property type="molecule type" value="Genomic_DNA"/>
</dbReference>
<evidence type="ECO:0000313" key="2">
    <source>
        <dbReference type="EMBL" id="KAK2144903.1"/>
    </source>
</evidence>
<feature type="region of interest" description="Disordered" evidence="1">
    <location>
        <begin position="427"/>
        <end position="488"/>
    </location>
</feature>